<protein>
    <submittedName>
        <fullName evidence="3">PDZ domain-containing protein</fullName>
    </submittedName>
</protein>
<feature type="transmembrane region" description="Helical" evidence="1">
    <location>
        <begin position="55"/>
        <end position="78"/>
    </location>
</feature>
<feature type="transmembrane region" description="Helical" evidence="1">
    <location>
        <begin position="186"/>
        <end position="205"/>
    </location>
</feature>
<feature type="transmembrane region" description="Helical" evidence="1">
    <location>
        <begin position="145"/>
        <end position="165"/>
    </location>
</feature>
<dbReference type="Gene3D" id="2.30.42.10">
    <property type="match status" value="1"/>
</dbReference>
<gene>
    <name evidence="3" type="ORF">H9635_02925</name>
</gene>
<feature type="transmembrane region" description="Helical" evidence="1">
    <location>
        <begin position="84"/>
        <end position="101"/>
    </location>
</feature>
<evidence type="ECO:0000259" key="2">
    <source>
        <dbReference type="PROSITE" id="PS50106"/>
    </source>
</evidence>
<dbReference type="InterPro" id="IPR041489">
    <property type="entry name" value="PDZ_6"/>
</dbReference>
<dbReference type="InterPro" id="IPR036034">
    <property type="entry name" value="PDZ_sf"/>
</dbReference>
<proteinExistence type="predicted"/>
<feature type="transmembrane region" description="Helical" evidence="1">
    <location>
        <begin position="12"/>
        <end position="34"/>
    </location>
</feature>
<keyword evidence="1" id="KW-0472">Membrane</keyword>
<evidence type="ECO:0000256" key="1">
    <source>
        <dbReference type="SAM" id="Phobius"/>
    </source>
</evidence>
<dbReference type="SUPFAM" id="SSF50156">
    <property type="entry name" value="PDZ domain-like"/>
    <property type="match status" value="1"/>
</dbReference>
<dbReference type="EMBL" id="JACSPZ010000001">
    <property type="protein sequence ID" value="MBD8035678.1"/>
    <property type="molecule type" value="Genomic_DNA"/>
</dbReference>
<dbReference type="PROSITE" id="PS50106">
    <property type="entry name" value="PDZ"/>
    <property type="match status" value="1"/>
</dbReference>
<feature type="transmembrane region" description="Helical" evidence="1">
    <location>
        <begin position="108"/>
        <end position="125"/>
    </location>
</feature>
<feature type="transmembrane region" description="Helical" evidence="1">
    <location>
        <begin position="211"/>
        <end position="231"/>
    </location>
</feature>
<keyword evidence="4" id="KW-1185">Reference proteome</keyword>
<sequence>MDETILIEILKGIGRLFINPLMYIAIISAIYLGYRRVKRERRFFNRRILGGWSELKNMLVMGFVLSVIISVFSLVIGLTVSLELLTVVFVVSLVALIIYTYHLLSPAIVMAIAFCMLAIMQWQNWTYSIGPLELNGTDAVTNLVMTVPILTGLLLMAEGILIRRYGGRFASPIMETTKRGLNGIGYYSKQLWVLPVFTIIPGNGIQSFAPFWPQFTVGAEQFSLIVFPFIIGFQQMVRQKLPMNVYPQMGRSIVMIGQFVLIVGLTAYFSPVLGAAALALGAISRTVIGIYYSRAEDRNSYAVMRSDRGVMIAGILPNSPAEKMGLLAGEVIKRVNGQDVYTEEDLYKALQINAAHCRLEVLDHAGELRLAQHVVHRDDNYKIGLLVVN</sequence>
<dbReference type="Proteomes" id="UP000619101">
    <property type="component" value="Unassembled WGS sequence"/>
</dbReference>
<reference evidence="3 4" key="1">
    <citation type="submission" date="2020-08" db="EMBL/GenBank/DDBJ databases">
        <title>A Genomic Blueprint of the Chicken Gut Microbiome.</title>
        <authorList>
            <person name="Gilroy R."/>
            <person name="Ravi A."/>
            <person name="Getino M."/>
            <person name="Pursley I."/>
            <person name="Horton D.L."/>
            <person name="Alikhan N.-F."/>
            <person name="Baker D."/>
            <person name="Gharbi K."/>
            <person name="Hall N."/>
            <person name="Watson M."/>
            <person name="Adriaenssens E.M."/>
            <person name="Foster-Nyarko E."/>
            <person name="Jarju S."/>
            <person name="Secka A."/>
            <person name="Antonio M."/>
            <person name="Oren A."/>
            <person name="Chaudhuri R."/>
            <person name="La Ragione R.M."/>
            <person name="Hildebrand F."/>
            <person name="Pallen M.J."/>
        </authorList>
    </citation>
    <scope>NUCLEOTIDE SEQUENCE [LARGE SCALE GENOMIC DNA]</scope>
    <source>
        <strain evidence="3 4">A46</strain>
    </source>
</reference>
<name>A0ABR8XUT3_9BACL</name>
<dbReference type="SMART" id="SM00228">
    <property type="entry name" value="PDZ"/>
    <property type="match status" value="1"/>
</dbReference>
<evidence type="ECO:0000313" key="4">
    <source>
        <dbReference type="Proteomes" id="UP000619101"/>
    </source>
</evidence>
<keyword evidence="1" id="KW-0812">Transmembrane</keyword>
<accession>A0ABR8XUT3</accession>
<comment type="caution">
    <text evidence="3">The sequence shown here is derived from an EMBL/GenBank/DDBJ whole genome shotgun (WGS) entry which is preliminary data.</text>
</comment>
<feature type="domain" description="PDZ" evidence="2">
    <location>
        <begin position="277"/>
        <end position="365"/>
    </location>
</feature>
<evidence type="ECO:0000313" key="3">
    <source>
        <dbReference type="EMBL" id="MBD8035678.1"/>
    </source>
</evidence>
<dbReference type="InterPro" id="IPR001478">
    <property type="entry name" value="PDZ"/>
</dbReference>
<dbReference type="RefSeq" id="WP_191698639.1">
    <property type="nucleotide sequence ID" value="NZ_JACSPZ010000001.1"/>
</dbReference>
<feature type="transmembrane region" description="Helical" evidence="1">
    <location>
        <begin position="252"/>
        <end position="269"/>
    </location>
</feature>
<keyword evidence="1" id="KW-1133">Transmembrane helix</keyword>
<dbReference type="Pfam" id="PF17820">
    <property type="entry name" value="PDZ_6"/>
    <property type="match status" value="1"/>
</dbReference>
<organism evidence="3 4">
    <name type="scientific">Solibacillus faecavium</name>
    <dbReference type="NCBI Taxonomy" id="2762221"/>
    <lineage>
        <taxon>Bacteria</taxon>
        <taxon>Bacillati</taxon>
        <taxon>Bacillota</taxon>
        <taxon>Bacilli</taxon>
        <taxon>Bacillales</taxon>
        <taxon>Caryophanaceae</taxon>
        <taxon>Solibacillus</taxon>
    </lineage>
</organism>